<gene>
    <name evidence="13" type="primary">atp8</name>
</gene>
<evidence type="ECO:0000256" key="6">
    <source>
        <dbReference type="ARBA" id="ARBA00022692"/>
    </source>
</evidence>
<keyword evidence="6 12" id="KW-0812">Transmembrane</keyword>
<dbReference type="GO" id="GO:0031966">
    <property type="term" value="C:mitochondrial membrane"/>
    <property type="evidence" value="ECO:0007669"/>
    <property type="project" value="UniProtKB-SubCell"/>
</dbReference>
<evidence type="ECO:0000256" key="8">
    <source>
        <dbReference type="ARBA" id="ARBA00022989"/>
    </source>
</evidence>
<proteinExistence type="inferred from homology"/>
<keyword evidence="7 12" id="KW-0375">Hydrogen ion transport</keyword>
<sequence>MPQMAPMMWLTLFMWFSLILVTFAIMNYYSFFPLTSPSIEKGKSYTNNSLDWSW</sequence>
<comment type="similarity">
    <text evidence="2 12">Belongs to the ATPase protein 8 family.</text>
</comment>
<evidence type="ECO:0000256" key="12">
    <source>
        <dbReference type="RuleBase" id="RU003661"/>
    </source>
</evidence>
<evidence type="ECO:0000256" key="4">
    <source>
        <dbReference type="ARBA" id="ARBA00022448"/>
    </source>
</evidence>
<reference evidence="13" key="1">
    <citation type="submission" date="2014-09" db="EMBL/GenBank/DDBJ databases">
        <title>300 million years of diversification: Elucidating the patterns of orthopteran evolution based on comprehensive taxon and gene sampling.</title>
        <authorList>
            <person name="Song H."/>
            <person name="Amedegnato C."/>
            <person name="Cigliano M.M."/>
            <person name="Desutter-Grandcolas L."/>
            <person name="Heads S.W."/>
            <person name="Huang Y."/>
            <person name="Otte D."/>
            <person name="Whiting M.F."/>
        </authorList>
    </citation>
    <scope>NUCLEOTIDE SEQUENCE</scope>
</reference>
<keyword evidence="9 12" id="KW-0406">Ion transport</keyword>
<evidence type="ECO:0000256" key="1">
    <source>
        <dbReference type="ARBA" id="ARBA00004304"/>
    </source>
</evidence>
<evidence type="ECO:0000256" key="7">
    <source>
        <dbReference type="ARBA" id="ARBA00022781"/>
    </source>
</evidence>
<dbReference type="GeneID" id="26046985"/>
<evidence type="ECO:0000256" key="2">
    <source>
        <dbReference type="ARBA" id="ARBA00008892"/>
    </source>
</evidence>
<evidence type="ECO:0000256" key="3">
    <source>
        <dbReference type="ARBA" id="ARBA00011291"/>
    </source>
</evidence>
<name>A0A0N6WAF2_9ORTH</name>
<evidence type="ECO:0000313" key="13">
    <source>
        <dbReference type="EMBL" id="AJW76423.1"/>
    </source>
</evidence>
<accession>A0A0N6WAF2</accession>
<evidence type="ECO:0000256" key="10">
    <source>
        <dbReference type="ARBA" id="ARBA00023128"/>
    </source>
</evidence>
<comment type="subunit">
    <text evidence="3">F-type ATPases have 2 components, CF(1) - the catalytic core - and CF(0) - the membrane proton channel.</text>
</comment>
<dbReference type="AlphaFoldDB" id="A0A0N6WAF2"/>
<dbReference type="InterPro" id="IPR001421">
    <property type="entry name" value="ATP8_metazoa"/>
</dbReference>
<evidence type="ECO:0000256" key="11">
    <source>
        <dbReference type="ARBA" id="ARBA00023136"/>
    </source>
</evidence>
<dbReference type="RefSeq" id="YP_009171568.1">
    <property type="nucleotide sequence ID" value="NC_028065.1"/>
</dbReference>
<keyword evidence="10 12" id="KW-0496">Mitochondrion</keyword>
<keyword evidence="5 12" id="KW-0138">CF(0)</keyword>
<evidence type="ECO:0000256" key="5">
    <source>
        <dbReference type="ARBA" id="ARBA00022547"/>
    </source>
</evidence>
<dbReference type="GO" id="GO:0045259">
    <property type="term" value="C:proton-transporting ATP synthase complex"/>
    <property type="evidence" value="ECO:0007669"/>
    <property type="project" value="UniProtKB-KW"/>
</dbReference>
<geneLocation type="mitochondrion" evidence="13"/>
<evidence type="ECO:0000256" key="9">
    <source>
        <dbReference type="ARBA" id="ARBA00023065"/>
    </source>
</evidence>
<keyword evidence="11" id="KW-0472">Membrane</keyword>
<dbReference type="GO" id="GO:0015078">
    <property type="term" value="F:proton transmembrane transporter activity"/>
    <property type="evidence" value="ECO:0007669"/>
    <property type="project" value="InterPro"/>
</dbReference>
<comment type="subcellular location">
    <subcellularLocation>
        <location evidence="1 12">Mitochondrion membrane</location>
        <topology evidence="1 12">Single-pass membrane protein</topology>
    </subcellularLocation>
</comment>
<dbReference type="GO" id="GO:0015986">
    <property type="term" value="P:proton motive force-driven ATP synthesis"/>
    <property type="evidence" value="ECO:0007669"/>
    <property type="project" value="InterPro"/>
</dbReference>
<protein>
    <recommendedName>
        <fullName evidence="12">ATP synthase complex subunit 8</fullName>
    </recommendedName>
</protein>
<keyword evidence="8" id="KW-1133">Transmembrane helix</keyword>
<dbReference type="CTD" id="4509"/>
<keyword evidence="4 12" id="KW-0813">Transport</keyword>
<dbReference type="Pfam" id="PF00895">
    <property type="entry name" value="ATP-synt_8"/>
    <property type="match status" value="1"/>
</dbReference>
<organism evidence="13">
    <name type="scientific">Mirhipipteryx andensis</name>
    <dbReference type="NCBI Taxonomy" id="1564103"/>
    <lineage>
        <taxon>Eukaryota</taxon>
        <taxon>Metazoa</taxon>
        <taxon>Ecdysozoa</taxon>
        <taxon>Arthropoda</taxon>
        <taxon>Hexapoda</taxon>
        <taxon>Insecta</taxon>
        <taxon>Pterygota</taxon>
        <taxon>Neoptera</taxon>
        <taxon>Polyneoptera</taxon>
        <taxon>Orthoptera</taxon>
        <taxon>Caelifera</taxon>
        <taxon>Tridactylidea</taxon>
        <taxon>Tridactyloidea</taxon>
        <taxon>Ripipterygidae</taxon>
        <taxon>Mirhipipteryx</taxon>
    </lineage>
</organism>
<dbReference type="EMBL" id="KM657340">
    <property type="protein sequence ID" value="AJW76423.1"/>
    <property type="molecule type" value="Genomic_DNA"/>
</dbReference>